<evidence type="ECO:0000313" key="2">
    <source>
        <dbReference type="Proteomes" id="UP000247810"/>
    </source>
</evidence>
<evidence type="ECO:0000313" key="1">
    <source>
        <dbReference type="EMBL" id="PYH94601.1"/>
    </source>
</evidence>
<sequence length="232" mass="25947">MGLCLTIETSLSRLRLQGISACLIGEIALNYYNVPRVVHDIEICVPRASLSEAVSILCADNEFWPVEKKDFDIFTEYKRGFPVLAATQSKLLLVLFPDSHFYLSPVEDVIVDQEWPPTNYSHQILELVSRDELKHLPVPRLPPYFIGLCQRFFESDDAMARISAEQLVDGMDLDNGWVRANLSSAPHQVRELATGLVAEKSSRCDGDLNQALLHTGDKGQSQNLRLIAGSGY</sequence>
<organism evidence="1 2">
    <name type="scientific">Aspergillus ellipticus CBS 707.79</name>
    <dbReference type="NCBI Taxonomy" id="1448320"/>
    <lineage>
        <taxon>Eukaryota</taxon>
        <taxon>Fungi</taxon>
        <taxon>Dikarya</taxon>
        <taxon>Ascomycota</taxon>
        <taxon>Pezizomycotina</taxon>
        <taxon>Eurotiomycetes</taxon>
        <taxon>Eurotiomycetidae</taxon>
        <taxon>Eurotiales</taxon>
        <taxon>Aspergillaceae</taxon>
        <taxon>Aspergillus</taxon>
        <taxon>Aspergillus subgen. Circumdati</taxon>
    </lineage>
</organism>
<gene>
    <name evidence="1" type="ORF">BO71DRAFT_353039</name>
</gene>
<protein>
    <recommendedName>
        <fullName evidence="3">Nucleotidyltransferase family protein</fullName>
    </recommendedName>
</protein>
<dbReference type="Proteomes" id="UP000247810">
    <property type="component" value="Unassembled WGS sequence"/>
</dbReference>
<name>A0A319DBK4_9EURO</name>
<proteinExistence type="predicted"/>
<accession>A0A319DBK4</accession>
<reference evidence="1 2" key="1">
    <citation type="submission" date="2018-02" db="EMBL/GenBank/DDBJ databases">
        <title>The genomes of Aspergillus section Nigri reveals drivers in fungal speciation.</title>
        <authorList>
            <consortium name="DOE Joint Genome Institute"/>
            <person name="Vesth T.C."/>
            <person name="Nybo J."/>
            <person name="Theobald S."/>
            <person name="Brandl J."/>
            <person name="Frisvad J.C."/>
            <person name="Nielsen K.F."/>
            <person name="Lyhne E.K."/>
            <person name="Kogle M.E."/>
            <person name="Kuo A."/>
            <person name="Riley R."/>
            <person name="Clum A."/>
            <person name="Nolan M."/>
            <person name="Lipzen A."/>
            <person name="Salamov A."/>
            <person name="Henrissat B."/>
            <person name="Wiebenga A."/>
            <person name="De vries R.P."/>
            <person name="Grigoriev I.V."/>
            <person name="Mortensen U.H."/>
            <person name="Andersen M.R."/>
            <person name="Baker S.E."/>
        </authorList>
    </citation>
    <scope>NUCLEOTIDE SEQUENCE [LARGE SCALE GENOMIC DNA]</scope>
    <source>
        <strain evidence="1 2">CBS 707.79</strain>
    </source>
</reference>
<dbReference type="OrthoDB" id="3259529at2759"/>
<keyword evidence="2" id="KW-1185">Reference proteome</keyword>
<dbReference type="EMBL" id="KZ825868">
    <property type="protein sequence ID" value="PYH94601.1"/>
    <property type="molecule type" value="Genomic_DNA"/>
</dbReference>
<evidence type="ECO:0008006" key="3">
    <source>
        <dbReference type="Google" id="ProtNLM"/>
    </source>
</evidence>
<dbReference type="VEuPathDB" id="FungiDB:BO71DRAFT_353039"/>
<dbReference type="AlphaFoldDB" id="A0A319DBK4"/>